<dbReference type="InterPro" id="IPR036259">
    <property type="entry name" value="MFS_trans_sf"/>
</dbReference>
<feature type="transmembrane region" description="Helical" evidence="7">
    <location>
        <begin position="372"/>
        <end position="391"/>
    </location>
</feature>
<feature type="transmembrane region" description="Helical" evidence="7">
    <location>
        <begin position="281"/>
        <end position="297"/>
    </location>
</feature>
<dbReference type="InterPro" id="IPR050171">
    <property type="entry name" value="MFS_Transporters"/>
</dbReference>
<feature type="transmembrane region" description="Helical" evidence="7">
    <location>
        <begin position="220"/>
        <end position="241"/>
    </location>
</feature>
<evidence type="ECO:0000256" key="4">
    <source>
        <dbReference type="ARBA" id="ARBA00022692"/>
    </source>
</evidence>
<feature type="transmembrane region" description="Helical" evidence="7">
    <location>
        <begin position="303"/>
        <end position="325"/>
    </location>
</feature>
<organism evidence="9 10">
    <name type="scientific">Comamonas testosteroni TK102</name>
    <dbReference type="NCBI Taxonomy" id="1392005"/>
    <lineage>
        <taxon>Bacteria</taxon>
        <taxon>Pseudomonadati</taxon>
        <taxon>Pseudomonadota</taxon>
        <taxon>Betaproteobacteria</taxon>
        <taxon>Burkholderiales</taxon>
        <taxon>Comamonadaceae</taxon>
        <taxon>Comamonas</taxon>
    </lineage>
</organism>
<dbReference type="PROSITE" id="PS50850">
    <property type="entry name" value="MFS"/>
    <property type="match status" value="1"/>
</dbReference>
<evidence type="ECO:0000256" key="3">
    <source>
        <dbReference type="ARBA" id="ARBA00022475"/>
    </source>
</evidence>
<dbReference type="HOGENOM" id="CLU_053107_1_0_4"/>
<feature type="transmembrane region" description="Helical" evidence="7">
    <location>
        <begin position="144"/>
        <end position="164"/>
    </location>
</feature>
<keyword evidence="4 7" id="KW-0812">Transmembrane</keyword>
<dbReference type="EMBL" id="CP006704">
    <property type="protein sequence ID" value="AIJ48527.1"/>
    <property type="molecule type" value="Genomic_DNA"/>
</dbReference>
<dbReference type="Proteomes" id="UP000028782">
    <property type="component" value="Chromosome"/>
</dbReference>
<evidence type="ECO:0000256" key="5">
    <source>
        <dbReference type="ARBA" id="ARBA00022989"/>
    </source>
</evidence>
<dbReference type="PANTHER" id="PTHR23517">
    <property type="entry name" value="RESISTANCE PROTEIN MDTM, PUTATIVE-RELATED-RELATED"/>
    <property type="match status" value="1"/>
</dbReference>
<evidence type="ECO:0000256" key="7">
    <source>
        <dbReference type="SAM" id="Phobius"/>
    </source>
</evidence>
<keyword evidence="5 7" id="KW-1133">Transmembrane helix</keyword>
<feature type="transmembrane region" description="Helical" evidence="7">
    <location>
        <begin position="81"/>
        <end position="98"/>
    </location>
</feature>
<sequence length="396" mass="41156">MVDPMARRGSSSFGWTLLTLVAAQVGLHGCLNGMRMTVPLLAVSEAQGPAVIGLLMALFAAFPFVLAIPAGRLVDRRGYHLGTRIGALLALAGAALAASASHAWALGSAAALVGAGSAVGMISLQRTAGRLAQGEAERLRIFSWVALAPSIATFIGPVLAGMLIDHVSYRAAFVGLALLPLGTLLATTRVPAEAPRAPARRTEAPPKAWNLLGDRDLRRLFFINWLIAVCWDAHAFALPILGHERGLSASAIGTVLASYAVTSAVVRLVIPLLAERLQPRWVMTGALALTASVFLLYPWLDSVWAMAACAGTIGLGLGAIQPAVMSSLHTFAPPERQGEALGLRSTVIHFSTLVMPLGFGAAGAALGVAPVFWMTGAALSVGAWAAFGLPAQARHH</sequence>
<feature type="transmembrane region" description="Helical" evidence="7">
    <location>
        <begin position="50"/>
        <end position="69"/>
    </location>
</feature>
<evidence type="ECO:0000313" key="9">
    <source>
        <dbReference type="EMBL" id="AIJ48527.1"/>
    </source>
</evidence>
<feature type="transmembrane region" description="Helical" evidence="7">
    <location>
        <begin position="104"/>
        <end position="124"/>
    </location>
</feature>
<dbReference type="InterPro" id="IPR011701">
    <property type="entry name" value="MFS"/>
</dbReference>
<dbReference type="GO" id="GO:0005886">
    <property type="term" value="C:plasma membrane"/>
    <property type="evidence" value="ECO:0007669"/>
    <property type="project" value="UniProtKB-SubCell"/>
</dbReference>
<dbReference type="KEGG" id="ctes:O987_22185"/>
<protein>
    <submittedName>
        <fullName evidence="9">MFS transporter</fullName>
    </submittedName>
</protein>
<feature type="domain" description="Major facilitator superfamily (MFS) profile" evidence="8">
    <location>
        <begin position="1"/>
        <end position="394"/>
    </location>
</feature>
<name>A0A076PYT5_COMTE</name>
<dbReference type="PANTHER" id="PTHR23517:SF3">
    <property type="entry name" value="INTEGRAL MEMBRANE TRANSPORT PROTEIN"/>
    <property type="match status" value="1"/>
</dbReference>
<keyword evidence="6 7" id="KW-0472">Membrane</keyword>
<keyword evidence="2" id="KW-0813">Transport</keyword>
<evidence type="ECO:0000313" key="10">
    <source>
        <dbReference type="Proteomes" id="UP000028782"/>
    </source>
</evidence>
<feature type="transmembrane region" description="Helical" evidence="7">
    <location>
        <begin position="170"/>
        <end position="192"/>
    </location>
</feature>
<keyword evidence="3" id="KW-1003">Cell membrane</keyword>
<dbReference type="AlphaFoldDB" id="A0A076PYT5"/>
<dbReference type="SUPFAM" id="SSF103473">
    <property type="entry name" value="MFS general substrate transporter"/>
    <property type="match status" value="1"/>
</dbReference>
<proteinExistence type="predicted"/>
<feature type="transmembrane region" description="Helical" evidence="7">
    <location>
        <begin position="346"/>
        <end position="366"/>
    </location>
</feature>
<dbReference type="InterPro" id="IPR020846">
    <property type="entry name" value="MFS_dom"/>
</dbReference>
<accession>A0A076PYT5</accession>
<comment type="subcellular location">
    <subcellularLocation>
        <location evidence="1">Cell membrane</location>
        <topology evidence="1">Multi-pass membrane protein</topology>
    </subcellularLocation>
</comment>
<dbReference type="GO" id="GO:0022857">
    <property type="term" value="F:transmembrane transporter activity"/>
    <property type="evidence" value="ECO:0007669"/>
    <property type="project" value="InterPro"/>
</dbReference>
<dbReference type="Gene3D" id="1.20.1250.20">
    <property type="entry name" value="MFS general substrate transporter like domains"/>
    <property type="match status" value="1"/>
</dbReference>
<evidence type="ECO:0000256" key="6">
    <source>
        <dbReference type="ARBA" id="ARBA00023136"/>
    </source>
</evidence>
<gene>
    <name evidence="9" type="ORF">O987_22185</name>
</gene>
<evidence type="ECO:0000256" key="2">
    <source>
        <dbReference type="ARBA" id="ARBA00022448"/>
    </source>
</evidence>
<evidence type="ECO:0000256" key="1">
    <source>
        <dbReference type="ARBA" id="ARBA00004651"/>
    </source>
</evidence>
<reference evidence="9 10" key="1">
    <citation type="journal article" date="2014" name="Genome Announc.">
        <title>Complete Genome Sequence of Polychlorinated Biphenyl Degrader Comamonas testosteroni TK102 (NBRC 109938).</title>
        <authorList>
            <person name="Fukuda K."/>
            <person name="Hosoyama A."/>
            <person name="Tsuchikane K."/>
            <person name="Ohji S."/>
            <person name="Yamazoe A."/>
            <person name="Fujita N."/>
            <person name="Shintani M."/>
            <person name="Kimbara K."/>
        </authorList>
    </citation>
    <scope>NUCLEOTIDE SEQUENCE [LARGE SCALE GENOMIC DNA]</scope>
    <source>
        <strain evidence="9">TK102</strain>
    </source>
</reference>
<dbReference type="Pfam" id="PF07690">
    <property type="entry name" value="MFS_1"/>
    <property type="match status" value="1"/>
</dbReference>
<feature type="transmembrane region" description="Helical" evidence="7">
    <location>
        <begin position="247"/>
        <end position="269"/>
    </location>
</feature>
<evidence type="ECO:0000259" key="8">
    <source>
        <dbReference type="PROSITE" id="PS50850"/>
    </source>
</evidence>